<dbReference type="InterPro" id="IPR005198">
    <property type="entry name" value="Glyco_hydro_76"/>
</dbReference>
<dbReference type="RefSeq" id="WP_146088656.1">
    <property type="nucleotide sequence ID" value="NZ_PTJC01000005.1"/>
</dbReference>
<dbReference type="Proteomes" id="UP000237662">
    <property type="component" value="Unassembled WGS sequence"/>
</dbReference>
<dbReference type="InterPro" id="IPR053169">
    <property type="entry name" value="MUG_Protein"/>
</dbReference>
<dbReference type="PANTHER" id="PTHR47791:SF3">
    <property type="entry name" value="MEIOTICALLY UP-REGULATED GENE 191 PROTEIN"/>
    <property type="match status" value="1"/>
</dbReference>
<protein>
    <submittedName>
        <fullName evidence="1">Putative alpha-1,6-mannanase (GH76 family)</fullName>
    </submittedName>
</protein>
<organism evidence="1 2">
    <name type="scientific">Neolewinella xylanilytica</name>
    <dbReference type="NCBI Taxonomy" id="1514080"/>
    <lineage>
        <taxon>Bacteria</taxon>
        <taxon>Pseudomonadati</taxon>
        <taxon>Bacteroidota</taxon>
        <taxon>Saprospiria</taxon>
        <taxon>Saprospirales</taxon>
        <taxon>Lewinellaceae</taxon>
        <taxon>Neolewinella</taxon>
    </lineage>
</organism>
<dbReference type="Gene3D" id="1.50.10.20">
    <property type="match status" value="1"/>
</dbReference>
<dbReference type="AlphaFoldDB" id="A0A2S6I6K0"/>
<dbReference type="SUPFAM" id="SSF48208">
    <property type="entry name" value="Six-hairpin glycosidases"/>
    <property type="match status" value="1"/>
</dbReference>
<dbReference type="InterPro" id="IPR008928">
    <property type="entry name" value="6-hairpin_glycosidase_sf"/>
</dbReference>
<sequence>MLFFRLPLPYVLAGLFLVTFLACEKDEPIPLRDPTGGGEAVTYDWGATADSVQAATYTTYLGSEGTFVENNQGSSTFQYWPNAHVLHTLVDGYVRTGDPAYRNRMIDLLRGIETRNGGTYSNVFNDDMLWLGNASMRAYEATDNPEYLEVAKFLWNDVLESHSDVFGGGISWKKDTPYSKNAVSNGPAIVLAMRLYEAEQDSSYLNWATELYAWQKANLVDPSTGLVWDNISETNGEVTVNKDWIFTYNLGTWIGAGLRLYDATGDRTYLDDALRSGRTLLTSPQLTTEGVLRDEGQGDGGLFKGILVRYFTELIMHPDVSDADRADFLEFLTFNARTLYNRGLQRPEMLAGPNWAAQPGDRTDLTTQISAVMLIEAMAKLEAEGFL</sequence>
<proteinExistence type="predicted"/>
<dbReference type="InterPro" id="IPR014512">
    <property type="entry name" value="O_gly_hydro"/>
</dbReference>
<dbReference type="OrthoDB" id="2505409at2"/>
<name>A0A2S6I6K0_9BACT</name>
<dbReference type="GO" id="GO:0005975">
    <property type="term" value="P:carbohydrate metabolic process"/>
    <property type="evidence" value="ECO:0007669"/>
    <property type="project" value="InterPro"/>
</dbReference>
<dbReference type="EMBL" id="PTJC01000005">
    <property type="protein sequence ID" value="PPK87125.1"/>
    <property type="molecule type" value="Genomic_DNA"/>
</dbReference>
<dbReference type="PANTHER" id="PTHR47791">
    <property type="entry name" value="MEIOTICALLY UP-REGULATED GENE 191 PROTEIN"/>
    <property type="match status" value="1"/>
</dbReference>
<reference evidence="1 2" key="1">
    <citation type="submission" date="2018-02" db="EMBL/GenBank/DDBJ databases">
        <title>Genomic Encyclopedia of Archaeal and Bacterial Type Strains, Phase II (KMG-II): from individual species to whole genera.</title>
        <authorList>
            <person name="Goeker M."/>
        </authorList>
    </citation>
    <scope>NUCLEOTIDE SEQUENCE [LARGE SCALE GENOMIC DNA]</scope>
    <source>
        <strain evidence="1 2">DSM 29526</strain>
    </source>
</reference>
<gene>
    <name evidence="1" type="ORF">CLV84_0059</name>
</gene>
<keyword evidence="2" id="KW-1185">Reference proteome</keyword>
<accession>A0A2S6I6K0</accession>
<evidence type="ECO:0000313" key="2">
    <source>
        <dbReference type="Proteomes" id="UP000237662"/>
    </source>
</evidence>
<evidence type="ECO:0000313" key="1">
    <source>
        <dbReference type="EMBL" id="PPK87125.1"/>
    </source>
</evidence>
<comment type="caution">
    <text evidence="1">The sequence shown here is derived from an EMBL/GenBank/DDBJ whole genome shotgun (WGS) entry which is preliminary data.</text>
</comment>
<dbReference type="PROSITE" id="PS51257">
    <property type="entry name" value="PROKAR_LIPOPROTEIN"/>
    <property type="match status" value="1"/>
</dbReference>
<dbReference type="Pfam" id="PF03663">
    <property type="entry name" value="Glyco_hydro_76"/>
    <property type="match status" value="1"/>
</dbReference>
<dbReference type="PIRSF" id="PIRSF021505">
    <property type="entry name" value="O_gly_hdrol"/>
    <property type="match status" value="1"/>
</dbReference>